<name>A0ABD3PRD6_9STRA</name>
<reference evidence="2 3" key="1">
    <citation type="journal article" date="2020" name="G3 (Bethesda)">
        <title>Improved Reference Genome for Cyclotella cryptica CCMP332, a Model for Cell Wall Morphogenesis, Salinity Adaptation, and Lipid Production in Diatoms (Bacillariophyta).</title>
        <authorList>
            <person name="Roberts W.R."/>
            <person name="Downey K.M."/>
            <person name="Ruck E.C."/>
            <person name="Traller J.C."/>
            <person name="Alverson A.J."/>
        </authorList>
    </citation>
    <scope>NUCLEOTIDE SEQUENCE [LARGE SCALE GENOMIC DNA]</scope>
    <source>
        <strain evidence="2 3">CCMP332</strain>
    </source>
</reference>
<gene>
    <name evidence="2" type="ORF">HJC23_013585</name>
</gene>
<evidence type="ECO:0000313" key="3">
    <source>
        <dbReference type="Proteomes" id="UP001516023"/>
    </source>
</evidence>
<organism evidence="2 3">
    <name type="scientific">Cyclotella cryptica</name>
    <dbReference type="NCBI Taxonomy" id="29204"/>
    <lineage>
        <taxon>Eukaryota</taxon>
        <taxon>Sar</taxon>
        <taxon>Stramenopiles</taxon>
        <taxon>Ochrophyta</taxon>
        <taxon>Bacillariophyta</taxon>
        <taxon>Coscinodiscophyceae</taxon>
        <taxon>Thalassiosirophycidae</taxon>
        <taxon>Stephanodiscales</taxon>
        <taxon>Stephanodiscaceae</taxon>
        <taxon>Cyclotella</taxon>
    </lineage>
</organism>
<keyword evidence="3" id="KW-1185">Reference proteome</keyword>
<comment type="caution">
    <text evidence="2">The sequence shown here is derived from an EMBL/GenBank/DDBJ whole genome shotgun (WGS) entry which is preliminary data.</text>
</comment>
<protein>
    <submittedName>
        <fullName evidence="2">Uncharacterized protein</fullName>
    </submittedName>
</protein>
<dbReference type="EMBL" id="JABMIG020000128">
    <property type="protein sequence ID" value="KAL3790413.1"/>
    <property type="molecule type" value="Genomic_DNA"/>
</dbReference>
<proteinExistence type="predicted"/>
<dbReference type="Proteomes" id="UP001516023">
    <property type="component" value="Unassembled WGS sequence"/>
</dbReference>
<feature type="compositionally biased region" description="Polar residues" evidence="1">
    <location>
        <begin position="1"/>
        <end position="30"/>
    </location>
</feature>
<sequence>MAKLLQASNSQTESWSQDKAMTKTQDNSSAKSKKVGFSKYSTKRVYVTDTHYENCKSYSSADQKTFRKVAAHDAIRIKHLISNHPIPTALAIHELMKQGLLTREDLIGIEHLVSTNAEKVMHERRSYMNFVLGVQKQMQEKNDNKVDAGLLAVVAIAQSSRMIEKARLKAALAL</sequence>
<evidence type="ECO:0000256" key="1">
    <source>
        <dbReference type="SAM" id="MobiDB-lite"/>
    </source>
</evidence>
<accession>A0ABD3PRD6</accession>
<dbReference type="AlphaFoldDB" id="A0ABD3PRD6"/>
<evidence type="ECO:0000313" key="2">
    <source>
        <dbReference type="EMBL" id="KAL3790413.1"/>
    </source>
</evidence>
<feature type="region of interest" description="Disordered" evidence="1">
    <location>
        <begin position="1"/>
        <end position="34"/>
    </location>
</feature>